<dbReference type="InterPro" id="IPR019560">
    <property type="entry name" value="Mitochondrial_18_kDa_protein"/>
</dbReference>
<feature type="region of interest" description="Disordered" evidence="4">
    <location>
        <begin position="41"/>
        <end position="84"/>
    </location>
</feature>
<dbReference type="GO" id="GO:0005739">
    <property type="term" value="C:mitochondrion"/>
    <property type="evidence" value="ECO:0007669"/>
    <property type="project" value="TreeGrafter"/>
</dbReference>
<evidence type="ECO:0000256" key="4">
    <source>
        <dbReference type="SAM" id="MobiDB-lite"/>
    </source>
</evidence>
<evidence type="ECO:0000256" key="3">
    <source>
        <dbReference type="ARBA" id="ARBA00029631"/>
    </source>
</evidence>
<dbReference type="PANTHER" id="PTHR11001:SF2">
    <property type="entry name" value="MITOCHONDRIAL FISSION PROCESS PROTEIN 1"/>
    <property type="match status" value="1"/>
</dbReference>
<dbReference type="Pfam" id="PF10558">
    <property type="entry name" value="MTP18"/>
    <property type="match status" value="1"/>
</dbReference>
<comment type="caution">
    <text evidence="5">The sequence shown here is derived from an EMBL/GenBank/DDBJ whole genome shotgun (WGS) entry which is preliminary data.</text>
</comment>
<evidence type="ECO:0000256" key="1">
    <source>
        <dbReference type="ARBA" id="ARBA00009224"/>
    </source>
</evidence>
<organism evidence="5 6">
    <name type="scientific">Coccomyxa viridis</name>
    <dbReference type="NCBI Taxonomy" id="1274662"/>
    <lineage>
        <taxon>Eukaryota</taxon>
        <taxon>Viridiplantae</taxon>
        <taxon>Chlorophyta</taxon>
        <taxon>core chlorophytes</taxon>
        <taxon>Trebouxiophyceae</taxon>
        <taxon>Trebouxiophyceae incertae sedis</taxon>
        <taxon>Coccomyxaceae</taxon>
        <taxon>Coccomyxa</taxon>
    </lineage>
</organism>
<comment type="similarity">
    <text evidence="1">Belongs to the MTFP1 family.</text>
</comment>
<sequence>MAAHCKDIFAPARPVVSAHRALSAKLPQNLLQKLGRPVSYSQAASTGRDSSESLSDSKGEDFPQFEDSSNDNGGFLPRREPGSFPNIAVRNRQLTRLSSFVEQITEQHFVGADEKFAVKTAGIKEFDPLRDGPLRYLGYSNECGEAFAAWLPFWGVPFSYAVAVSYVLVDTADKGIKAYQLARLELGANASLHPEVDTPRLEKLLAAERAFDTVVWQLLASVICPGYTIHTVVALAHAALLPLERLEGVRDGVNHLGTAMNLQGDLLMQLGDKSIPTMLGLGAIPFIVHPIDNLIHALMNMTLRPNMRTFVCGPGQGCLADLEMCKDCKVAEAPASTSNGTKP</sequence>
<accession>A0AAV1IKC6</accession>
<evidence type="ECO:0000256" key="2">
    <source>
        <dbReference type="ARBA" id="ARBA00017835"/>
    </source>
</evidence>
<dbReference type="PANTHER" id="PTHR11001">
    <property type="entry name" value="MITOCHONDRIAL FISSION PROCESS PROTEIN 1"/>
    <property type="match status" value="1"/>
</dbReference>
<evidence type="ECO:0000313" key="5">
    <source>
        <dbReference type="EMBL" id="CAK0786675.1"/>
    </source>
</evidence>
<dbReference type="EMBL" id="CAUYUE010000015">
    <property type="protein sequence ID" value="CAK0786675.1"/>
    <property type="molecule type" value="Genomic_DNA"/>
</dbReference>
<name>A0AAV1IKC6_9CHLO</name>
<dbReference type="GO" id="GO:0000266">
    <property type="term" value="P:mitochondrial fission"/>
    <property type="evidence" value="ECO:0007669"/>
    <property type="project" value="TreeGrafter"/>
</dbReference>
<reference evidence="5 6" key="1">
    <citation type="submission" date="2023-10" db="EMBL/GenBank/DDBJ databases">
        <authorList>
            <person name="Maclean D."/>
            <person name="Macfadyen A."/>
        </authorList>
    </citation>
    <scope>NUCLEOTIDE SEQUENCE [LARGE SCALE GENOMIC DNA]</scope>
</reference>
<dbReference type="AlphaFoldDB" id="A0AAV1IKC6"/>
<protein>
    <recommendedName>
        <fullName evidence="2">Mitochondrial fission process protein 1</fullName>
    </recommendedName>
    <alternativeName>
        <fullName evidence="3">Mitochondrial 18 kDa protein</fullName>
    </alternativeName>
</protein>
<proteinExistence type="inferred from homology"/>
<keyword evidence="6" id="KW-1185">Reference proteome</keyword>
<feature type="compositionally biased region" description="Basic and acidic residues" evidence="4">
    <location>
        <begin position="49"/>
        <end position="61"/>
    </location>
</feature>
<dbReference type="Proteomes" id="UP001314263">
    <property type="component" value="Unassembled WGS sequence"/>
</dbReference>
<gene>
    <name evidence="5" type="ORF">CVIRNUC_009889</name>
</gene>
<evidence type="ECO:0000313" key="6">
    <source>
        <dbReference type="Proteomes" id="UP001314263"/>
    </source>
</evidence>